<sequence>MKIFRIITELNFGGVERHMELTADGMLNYPNEDMIFMALGRGGQTSKVLSDMGFRVIVMNENPQIPNLKLIRKLVKLFKKEKPDVVHCSNGEGVFHGLWAAWLARVPVRIGEEVGFPNHHTYWKKIFNLTYKCSHKVIAISQAVKDKLIELGEASDDKIEVIYYPMGKPKLDLNADEQVQINPILNELNANRAALGFCFVTTCRLVAVKNLDGLIRTIAKLVESNPQRDIQMWIIGEGPDKEKLMGLAKALNVEKQIKFLGFQTNVNPFLMAADAFILPSFSEGFSLSLAEAMQLGLPSIATKVGGPSEIIKENTGYLIDPYSLEDMQEKMQLFLDMNKEERIALGDRGKQDVQRRFSVEKYIEELLAFYTKLHQN</sequence>
<dbReference type="InterPro" id="IPR028098">
    <property type="entry name" value="Glyco_trans_4-like_N"/>
</dbReference>
<feature type="domain" description="Glycosyltransferase subfamily 4-like N-terminal" evidence="2">
    <location>
        <begin position="13"/>
        <end position="163"/>
    </location>
</feature>
<keyword evidence="3" id="KW-0808">Transferase</keyword>
<accession>A0A1H6A5H2</accession>
<dbReference type="RefSeq" id="WP_103926503.1">
    <property type="nucleotide sequence ID" value="NZ_FNVR01000037.1"/>
</dbReference>
<reference evidence="4" key="1">
    <citation type="submission" date="2016-10" db="EMBL/GenBank/DDBJ databases">
        <authorList>
            <person name="Varghese N."/>
            <person name="Submissions S."/>
        </authorList>
    </citation>
    <scope>NUCLEOTIDE SEQUENCE [LARGE SCALE GENOMIC DNA]</scope>
    <source>
        <strain evidence="4">DSM 17298</strain>
    </source>
</reference>
<dbReference type="Pfam" id="PF00534">
    <property type="entry name" value="Glycos_transf_1"/>
    <property type="match status" value="1"/>
</dbReference>
<evidence type="ECO:0000313" key="4">
    <source>
        <dbReference type="Proteomes" id="UP000236736"/>
    </source>
</evidence>
<proteinExistence type="predicted"/>
<dbReference type="GO" id="GO:0016757">
    <property type="term" value="F:glycosyltransferase activity"/>
    <property type="evidence" value="ECO:0007669"/>
    <property type="project" value="InterPro"/>
</dbReference>
<keyword evidence="4" id="KW-1185">Reference proteome</keyword>
<dbReference type="EMBL" id="FNVR01000037">
    <property type="protein sequence ID" value="SEG43989.1"/>
    <property type="molecule type" value="Genomic_DNA"/>
</dbReference>
<dbReference type="AlphaFoldDB" id="A0A1H6A5H2"/>
<evidence type="ECO:0000259" key="1">
    <source>
        <dbReference type="Pfam" id="PF00534"/>
    </source>
</evidence>
<dbReference type="Proteomes" id="UP000236736">
    <property type="component" value="Unassembled WGS sequence"/>
</dbReference>
<organism evidence="3 4">
    <name type="scientific">Algoriphagus boritolerans DSM 17298 = JCM 18970</name>
    <dbReference type="NCBI Taxonomy" id="1120964"/>
    <lineage>
        <taxon>Bacteria</taxon>
        <taxon>Pseudomonadati</taxon>
        <taxon>Bacteroidota</taxon>
        <taxon>Cytophagia</taxon>
        <taxon>Cytophagales</taxon>
        <taxon>Cyclobacteriaceae</taxon>
        <taxon>Algoriphagus</taxon>
    </lineage>
</organism>
<evidence type="ECO:0000313" key="3">
    <source>
        <dbReference type="EMBL" id="SEG43989.1"/>
    </source>
</evidence>
<dbReference type="PANTHER" id="PTHR12526">
    <property type="entry name" value="GLYCOSYLTRANSFERASE"/>
    <property type="match status" value="1"/>
</dbReference>
<dbReference type="SUPFAM" id="SSF53756">
    <property type="entry name" value="UDP-Glycosyltransferase/glycogen phosphorylase"/>
    <property type="match status" value="1"/>
</dbReference>
<gene>
    <name evidence="3" type="ORF">SAMN03080598_03943</name>
</gene>
<evidence type="ECO:0000259" key="2">
    <source>
        <dbReference type="Pfam" id="PF13439"/>
    </source>
</evidence>
<dbReference type="OrthoDB" id="9811239at2"/>
<protein>
    <submittedName>
        <fullName evidence="3">Glycosyltransferase involved in cell wall bisynthesis</fullName>
    </submittedName>
</protein>
<name>A0A1H6A5H2_9BACT</name>
<dbReference type="InterPro" id="IPR001296">
    <property type="entry name" value="Glyco_trans_1"/>
</dbReference>
<feature type="domain" description="Glycosyl transferase family 1" evidence="1">
    <location>
        <begin position="203"/>
        <end position="351"/>
    </location>
</feature>
<dbReference type="Gene3D" id="3.40.50.2000">
    <property type="entry name" value="Glycogen Phosphorylase B"/>
    <property type="match status" value="2"/>
</dbReference>
<dbReference type="Pfam" id="PF13439">
    <property type="entry name" value="Glyco_transf_4"/>
    <property type="match status" value="1"/>
</dbReference>
<dbReference type="STRING" id="1120964.GCA_001313265_06799"/>